<accession>A0A6J8CTD7</accession>
<sequence length="153" mass="17713">MNPCIPNCDSCFTSTQFLTFPKYAKYMQNPNFSQTSRMAGLYPLTFTKRVAKIKKSLEYLNTKYETSKQEQDTVKSDIEEIKQCYTDVSSNITNFCADLEDLKERHIDLQTLSTLENLVFSGIPQIISDEESEETEQILIHFMKTSLRIENPI</sequence>
<gene>
    <name evidence="1" type="ORF">MCOR_33126</name>
</gene>
<dbReference type="AlphaFoldDB" id="A0A6J8CTD7"/>
<name>A0A6J8CTD7_MYTCO</name>
<evidence type="ECO:0000313" key="1">
    <source>
        <dbReference type="EMBL" id="CAC5398786.1"/>
    </source>
</evidence>
<dbReference type="EMBL" id="CACVKT020005969">
    <property type="protein sequence ID" value="CAC5398786.1"/>
    <property type="molecule type" value="Genomic_DNA"/>
</dbReference>
<protein>
    <submittedName>
        <fullName evidence="1">Uncharacterized protein</fullName>
    </submittedName>
</protein>
<keyword evidence="2" id="KW-1185">Reference proteome</keyword>
<proteinExistence type="predicted"/>
<evidence type="ECO:0000313" key="2">
    <source>
        <dbReference type="Proteomes" id="UP000507470"/>
    </source>
</evidence>
<dbReference type="OrthoDB" id="6059368at2759"/>
<reference evidence="1 2" key="1">
    <citation type="submission" date="2020-06" db="EMBL/GenBank/DDBJ databases">
        <authorList>
            <person name="Li R."/>
            <person name="Bekaert M."/>
        </authorList>
    </citation>
    <scope>NUCLEOTIDE SEQUENCE [LARGE SCALE GENOMIC DNA]</scope>
    <source>
        <strain evidence="2">wild</strain>
    </source>
</reference>
<dbReference type="Proteomes" id="UP000507470">
    <property type="component" value="Unassembled WGS sequence"/>
</dbReference>
<organism evidence="1 2">
    <name type="scientific">Mytilus coruscus</name>
    <name type="common">Sea mussel</name>
    <dbReference type="NCBI Taxonomy" id="42192"/>
    <lineage>
        <taxon>Eukaryota</taxon>
        <taxon>Metazoa</taxon>
        <taxon>Spiralia</taxon>
        <taxon>Lophotrochozoa</taxon>
        <taxon>Mollusca</taxon>
        <taxon>Bivalvia</taxon>
        <taxon>Autobranchia</taxon>
        <taxon>Pteriomorphia</taxon>
        <taxon>Mytilida</taxon>
        <taxon>Mytiloidea</taxon>
        <taxon>Mytilidae</taxon>
        <taxon>Mytilinae</taxon>
        <taxon>Mytilus</taxon>
    </lineage>
</organism>